<keyword evidence="3" id="KW-0809">Transit peptide</keyword>
<evidence type="ECO:0000313" key="11">
    <source>
        <dbReference type="Proteomes" id="UP000594220"/>
    </source>
</evidence>
<name>A0A7M4FBB7_CROPO</name>
<organism evidence="10 11">
    <name type="scientific">Crocodylus porosus</name>
    <name type="common">Saltwater crocodile</name>
    <name type="synonym">Estuarine crocodile</name>
    <dbReference type="NCBI Taxonomy" id="8502"/>
    <lineage>
        <taxon>Eukaryota</taxon>
        <taxon>Metazoa</taxon>
        <taxon>Chordata</taxon>
        <taxon>Craniata</taxon>
        <taxon>Vertebrata</taxon>
        <taxon>Euteleostomi</taxon>
        <taxon>Archelosauria</taxon>
        <taxon>Archosauria</taxon>
        <taxon>Crocodylia</taxon>
        <taxon>Longirostres</taxon>
        <taxon>Crocodylidae</taxon>
        <taxon>Crocodylus</taxon>
    </lineage>
</organism>
<dbReference type="InterPro" id="IPR018275">
    <property type="entry name" value="Ribosomal_bS18_CS"/>
</dbReference>
<evidence type="ECO:0000256" key="2">
    <source>
        <dbReference type="ARBA" id="ARBA00005589"/>
    </source>
</evidence>
<keyword evidence="11" id="KW-1185">Reference proteome</keyword>
<protein>
    <recommendedName>
        <fullName evidence="7">Small ribosomal subunit protein bS18m</fullName>
    </recommendedName>
    <alternativeName>
        <fullName evidence="9">28S ribosomal protein S18-1, mitochondrial</fullName>
    </alternativeName>
    <alternativeName>
        <fullName evidence="8">28S ribosomal protein S18c, mitochondrial</fullName>
    </alternativeName>
</protein>
<dbReference type="FunFam" id="4.10.640.10:FF:000007">
    <property type="entry name" value="28S ribosomal protein S18c, mitochondrial"/>
    <property type="match status" value="1"/>
</dbReference>
<gene>
    <name evidence="10" type="primary">MRPS18C</name>
</gene>
<dbReference type="GO" id="GO:0070181">
    <property type="term" value="F:small ribosomal subunit rRNA binding"/>
    <property type="evidence" value="ECO:0007669"/>
    <property type="project" value="TreeGrafter"/>
</dbReference>
<reference evidence="10" key="2">
    <citation type="submission" date="2025-09" db="UniProtKB">
        <authorList>
            <consortium name="Ensembl"/>
        </authorList>
    </citation>
    <scope>IDENTIFICATION</scope>
</reference>
<evidence type="ECO:0000313" key="10">
    <source>
        <dbReference type="Ensembl" id="ENSCPRP00005021804.1"/>
    </source>
</evidence>
<evidence type="ECO:0000256" key="7">
    <source>
        <dbReference type="ARBA" id="ARBA00035264"/>
    </source>
</evidence>
<evidence type="ECO:0000256" key="4">
    <source>
        <dbReference type="ARBA" id="ARBA00022980"/>
    </source>
</evidence>
<keyword evidence="4" id="KW-0689">Ribosomal protein</keyword>
<dbReference type="InterPro" id="IPR036870">
    <property type="entry name" value="Ribosomal_bS18_sf"/>
</dbReference>
<dbReference type="PANTHER" id="PTHR13479">
    <property type="entry name" value="30S RIBOSOMAL PROTEIN S18"/>
    <property type="match status" value="1"/>
</dbReference>
<evidence type="ECO:0000256" key="3">
    <source>
        <dbReference type="ARBA" id="ARBA00022946"/>
    </source>
</evidence>
<dbReference type="PANTHER" id="PTHR13479:SF40">
    <property type="entry name" value="SMALL RIBOSOMAL SUBUNIT PROTEIN BS18M"/>
    <property type="match status" value="1"/>
</dbReference>
<keyword evidence="6" id="KW-0687">Ribonucleoprotein</keyword>
<accession>A0A7M4FBB7</accession>
<keyword evidence="5" id="KW-0496">Mitochondrion</keyword>
<dbReference type="InterPro" id="IPR001648">
    <property type="entry name" value="Ribosomal_bS18"/>
</dbReference>
<comment type="similarity">
    <text evidence="2">Belongs to the bacterial ribosomal protein bS18 family.</text>
</comment>
<dbReference type="OMA" id="PHYKNVR"/>
<evidence type="ECO:0000256" key="9">
    <source>
        <dbReference type="ARBA" id="ARBA00080084"/>
    </source>
</evidence>
<dbReference type="SUPFAM" id="SSF46911">
    <property type="entry name" value="Ribosomal protein S18"/>
    <property type="match status" value="1"/>
</dbReference>
<dbReference type="Gene3D" id="4.10.640.10">
    <property type="entry name" value="Ribosomal protein S18"/>
    <property type="match status" value="1"/>
</dbReference>
<dbReference type="PROSITE" id="PS00057">
    <property type="entry name" value="RIBOSOMAL_S18"/>
    <property type="match status" value="1"/>
</dbReference>
<dbReference type="GO" id="GO:0005743">
    <property type="term" value="C:mitochondrial inner membrane"/>
    <property type="evidence" value="ECO:0007669"/>
    <property type="project" value="UniProtKB-ARBA"/>
</dbReference>
<dbReference type="Ensembl" id="ENSCPRT00005025479.1">
    <property type="protein sequence ID" value="ENSCPRP00005021804.1"/>
    <property type="gene ID" value="ENSCPRG00005015145.1"/>
</dbReference>
<reference evidence="10" key="1">
    <citation type="submission" date="2025-08" db="UniProtKB">
        <authorList>
            <consortium name="Ensembl"/>
        </authorList>
    </citation>
    <scope>IDENTIFICATION</scope>
</reference>
<evidence type="ECO:0000256" key="1">
    <source>
        <dbReference type="ARBA" id="ARBA00004173"/>
    </source>
</evidence>
<comment type="subcellular location">
    <subcellularLocation>
        <location evidence="1">Mitochondrion</location>
    </subcellularLocation>
</comment>
<dbReference type="GO" id="GO:0032543">
    <property type="term" value="P:mitochondrial translation"/>
    <property type="evidence" value="ECO:0007669"/>
    <property type="project" value="TreeGrafter"/>
</dbReference>
<dbReference type="GeneTree" id="ENSGT00940000165965"/>
<evidence type="ECO:0000256" key="8">
    <source>
        <dbReference type="ARBA" id="ARBA00076783"/>
    </source>
</evidence>
<evidence type="ECO:0000256" key="5">
    <source>
        <dbReference type="ARBA" id="ARBA00023128"/>
    </source>
</evidence>
<evidence type="ECO:0000256" key="6">
    <source>
        <dbReference type="ARBA" id="ARBA00023274"/>
    </source>
</evidence>
<dbReference type="NCBIfam" id="TIGR00165">
    <property type="entry name" value="S18"/>
    <property type="match status" value="1"/>
</dbReference>
<dbReference type="Proteomes" id="UP000594220">
    <property type="component" value="Unplaced"/>
</dbReference>
<dbReference type="GO" id="GO:0005763">
    <property type="term" value="C:mitochondrial small ribosomal subunit"/>
    <property type="evidence" value="ECO:0007669"/>
    <property type="project" value="UniProtKB-ARBA"/>
</dbReference>
<proteinExistence type="inferred from homology"/>
<dbReference type="AlphaFoldDB" id="A0A7M4FBB7"/>
<dbReference type="GO" id="GO:0003735">
    <property type="term" value="F:structural constituent of ribosome"/>
    <property type="evidence" value="ECO:0007669"/>
    <property type="project" value="InterPro"/>
</dbReference>
<sequence>SGPGPAASATLAEGRDRGAGLVLFSLTPGALWQRRRCSRQGPVTRTEDLPIQMENPYKEPPKKCVLCGIHVNYKNVQLLSQFVSPYTGRMHGRHITGLCDKKQKEISKGIKRAQALGFMPVVYKDPSFRNDPKLCNIKYPE</sequence>
<dbReference type="Pfam" id="PF01084">
    <property type="entry name" value="Ribosomal_S18"/>
    <property type="match status" value="1"/>
</dbReference>